<gene>
    <name evidence="12" type="ORF">U732_406</name>
</gene>
<dbReference type="SMART" id="SM00862">
    <property type="entry name" value="Trans_reg_C"/>
    <property type="match status" value="1"/>
</dbReference>
<dbReference type="PANTHER" id="PTHR48111:SF73">
    <property type="entry name" value="ALKALINE PHOSPHATASE SYNTHESIS TRANSCRIPTIONAL REGULATORY PROTEIN PHOP"/>
    <property type="match status" value="1"/>
</dbReference>
<dbReference type="InterPro" id="IPR001789">
    <property type="entry name" value="Sig_transdc_resp-reg_receiver"/>
</dbReference>
<dbReference type="SMART" id="SM00448">
    <property type="entry name" value="REC"/>
    <property type="match status" value="1"/>
</dbReference>
<evidence type="ECO:0000256" key="2">
    <source>
        <dbReference type="ARBA" id="ARBA00022553"/>
    </source>
</evidence>
<dbReference type="PROSITE" id="PS51755">
    <property type="entry name" value="OMPR_PHOB"/>
    <property type="match status" value="1"/>
</dbReference>
<evidence type="ECO:0000256" key="1">
    <source>
        <dbReference type="ARBA" id="ARBA00018672"/>
    </source>
</evidence>
<organism evidence="12 13">
    <name type="scientific">Clostridium argentinense CDC 2741</name>
    <dbReference type="NCBI Taxonomy" id="1418104"/>
    <lineage>
        <taxon>Bacteria</taxon>
        <taxon>Bacillati</taxon>
        <taxon>Bacillota</taxon>
        <taxon>Clostridia</taxon>
        <taxon>Eubacteriales</taxon>
        <taxon>Clostridiaceae</taxon>
        <taxon>Clostridium</taxon>
    </lineage>
</organism>
<dbReference type="GO" id="GO:0032993">
    <property type="term" value="C:protein-DNA complex"/>
    <property type="evidence" value="ECO:0007669"/>
    <property type="project" value="TreeGrafter"/>
</dbReference>
<evidence type="ECO:0000313" key="12">
    <source>
        <dbReference type="EMBL" id="KIE44400.1"/>
    </source>
</evidence>
<dbReference type="Gene3D" id="6.10.250.690">
    <property type="match status" value="1"/>
</dbReference>
<keyword evidence="4" id="KW-0805">Transcription regulation</keyword>
<dbReference type="Proteomes" id="UP000031366">
    <property type="component" value="Unassembled WGS sequence"/>
</dbReference>
<evidence type="ECO:0000256" key="8">
    <source>
        <dbReference type="PROSITE-ProRule" id="PRU00169"/>
    </source>
</evidence>
<keyword evidence="13" id="KW-1185">Reference proteome</keyword>
<keyword evidence="2 8" id="KW-0597">Phosphoprotein</keyword>
<dbReference type="GO" id="GO:0006355">
    <property type="term" value="P:regulation of DNA-templated transcription"/>
    <property type="evidence" value="ECO:0007669"/>
    <property type="project" value="InterPro"/>
</dbReference>
<feature type="DNA-binding region" description="OmpR/PhoB-type" evidence="9">
    <location>
        <begin position="127"/>
        <end position="227"/>
    </location>
</feature>
<dbReference type="STRING" id="29341.RSJ17_04815"/>
<dbReference type="CDD" id="cd17574">
    <property type="entry name" value="REC_OmpR"/>
    <property type="match status" value="1"/>
</dbReference>
<evidence type="ECO:0000256" key="5">
    <source>
        <dbReference type="ARBA" id="ARBA00023125"/>
    </source>
</evidence>
<comment type="caution">
    <text evidence="12">The sequence shown here is derived from an EMBL/GenBank/DDBJ whole genome shotgun (WGS) entry which is preliminary data.</text>
</comment>
<keyword evidence="5 9" id="KW-0238">DNA-binding</keyword>
<feature type="modified residue" description="4-aspartylphosphate" evidence="8">
    <location>
        <position position="52"/>
    </location>
</feature>
<dbReference type="InterPro" id="IPR011006">
    <property type="entry name" value="CheY-like_superfamily"/>
</dbReference>
<evidence type="ECO:0000313" key="13">
    <source>
        <dbReference type="Proteomes" id="UP000031366"/>
    </source>
</evidence>
<dbReference type="Gene3D" id="1.10.10.10">
    <property type="entry name" value="Winged helix-like DNA-binding domain superfamily/Winged helix DNA-binding domain"/>
    <property type="match status" value="1"/>
</dbReference>
<protein>
    <recommendedName>
        <fullName evidence="1">Stage 0 sporulation protein A homolog</fullName>
    </recommendedName>
</protein>
<evidence type="ECO:0000256" key="6">
    <source>
        <dbReference type="ARBA" id="ARBA00023163"/>
    </source>
</evidence>
<dbReference type="GO" id="GO:0000976">
    <property type="term" value="F:transcription cis-regulatory region binding"/>
    <property type="evidence" value="ECO:0007669"/>
    <property type="project" value="TreeGrafter"/>
</dbReference>
<dbReference type="Gene3D" id="3.40.50.2300">
    <property type="match status" value="1"/>
</dbReference>
<reference evidence="12 13" key="1">
    <citation type="journal article" date="2015" name="Infect. Genet. Evol.">
        <title>Genomic sequences of six botulinum neurotoxin-producing strains representing three clostridial species illustrate the mobility and diversity of botulinum neurotoxin genes.</title>
        <authorList>
            <person name="Smith T.J."/>
            <person name="Hill K.K."/>
            <person name="Xie G."/>
            <person name="Foley B.T."/>
            <person name="Williamson C.H."/>
            <person name="Foster J.T."/>
            <person name="Johnson S.L."/>
            <person name="Chertkov O."/>
            <person name="Teshima H."/>
            <person name="Gibbons H.S."/>
            <person name="Johnsky L.A."/>
            <person name="Karavis M.A."/>
            <person name="Smith L.A."/>
        </authorList>
    </citation>
    <scope>NUCLEOTIDE SEQUENCE [LARGE SCALE GENOMIC DNA]</scope>
    <source>
        <strain evidence="12 13">CDC 2741</strain>
    </source>
</reference>
<dbReference type="GO" id="GO:0000156">
    <property type="term" value="F:phosphorelay response regulator activity"/>
    <property type="evidence" value="ECO:0007669"/>
    <property type="project" value="TreeGrafter"/>
</dbReference>
<dbReference type="PANTHER" id="PTHR48111">
    <property type="entry name" value="REGULATOR OF RPOS"/>
    <property type="match status" value="1"/>
</dbReference>
<dbReference type="FunFam" id="3.40.50.2300:FF:000001">
    <property type="entry name" value="DNA-binding response regulator PhoB"/>
    <property type="match status" value="1"/>
</dbReference>
<dbReference type="InterPro" id="IPR001867">
    <property type="entry name" value="OmpR/PhoB-type_DNA-bd"/>
</dbReference>
<dbReference type="SUPFAM" id="SSF52172">
    <property type="entry name" value="CheY-like"/>
    <property type="match status" value="1"/>
</dbReference>
<evidence type="ECO:0000256" key="3">
    <source>
        <dbReference type="ARBA" id="ARBA00023012"/>
    </source>
</evidence>
<evidence type="ECO:0000256" key="4">
    <source>
        <dbReference type="ARBA" id="ARBA00023015"/>
    </source>
</evidence>
<sequence>MVKILLVEDDATLAMGMEYTLKNEGFDVTVASTLKEARESIENYNIDLVLLDLMLPDGSGYELCRELRKKSNTPIIFLTASDEEANVVMGLDMGGDDYISKPVRIGELISRIKAVLRRYEKDSSYRNNKLHSGDITIELLSNRVMKNDVEIILTSLEYKLLISLIQNPKVVLSRSQILEKIWDVGGEFVDDNTLSVYVRRLREKIEDDPAKPEYIITMRAVGYKWNKETRE</sequence>
<comment type="function">
    <text evidence="7">May play the central regulatory role in sporulation. It may be an element of the effector pathway responsible for the activation of sporulation genes in response to nutritional stress. Spo0A may act in concert with spo0H (a sigma factor) to control the expression of some genes that are critical to the sporulation process.</text>
</comment>
<dbReference type="InterPro" id="IPR039420">
    <property type="entry name" value="WalR-like"/>
</dbReference>
<evidence type="ECO:0000259" key="10">
    <source>
        <dbReference type="PROSITE" id="PS50110"/>
    </source>
</evidence>
<dbReference type="AlphaFoldDB" id="A0A0C1U9W8"/>
<dbReference type="Pfam" id="PF00072">
    <property type="entry name" value="Response_reg"/>
    <property type="match status" value="1"/>
</dbReference>
<evidence type="ECO:0000256" key="7">
    <source>
        <dbReference type="ARBA" id="ARBA00024867"/>
    </source>
</evidence>
<name>A0A0C1U9W8_9CLOT</name>
<feature type="domain" description="Response regulatory" evidence="10">
    <location>
        <begin position="3"/>
        <end position="116"/>
    </location>
</feature>
<dbReference type="EMBL" id="AYSO01000020">
    <property type="protein sequence ID" value="KIE44400.1"/>
    <property type="molecule type" value="Genomic_DNA"/>
</dbReference>
<accession>A0A0C1U9W8</accession>
<dbReference type="Pfam" id="PF00486">
    <property type="entry name" value="Trans_reg_C"/>
    <property type="match status" value="1"/>
</dbReference>
<feature type="domain" description="OmpR/PhoB-type" evidence="11">
    <location>
        <begin position="127"/>
        <end position="227"/>
    </location>
</feature>
<dbReference type="RefSeq" id="WP_039636246.1">
    <property type="nucleotide sequence ID" value="NZ_AYSO01000020.1"/>
</dbReference>
<evidence type="ECO:0000259" key="11">
    <source>
        <dbReference type="PROSITE" id="PS51755"/>
    </source>
</evidence>
<dbReference type="InterPro" id="IPR036388">
    <property type="entry name" value="WH-like_DNA-bd_sf"/>
</dbReference>
<dbReference type="OrthoDB" id="9803564at2"/>
<keyword evidence="3" id="KW-0902">Two-component regulatory system</keyword>
<proteinExistence type="predicted"/>
<evidence type="ECO:0000256" key="9">
    <source>
        <dbReference type="PROSITE-ProRule" id="PRU01091"/>
    </source>
</evidence>
<keyword evidence="6" id="KW-0804">Transcription</keyword>
<dbReference type="PROSITE" id="PS50110">
    <property type="entry name" value="RESPONSE_REGULATORY"/>
    <property type="match status" value="1"/>
</dbReference>
<dbReference type="CDD" id="cd00383">
    <property type="entry name" value="trans_reg_C"/>
    <property type="match status" value="1"/>
</dbReference>
<dbReference type="GO" id="GO:0005829">
    <property type="term" value="C:cytosol"/>
    <property type="evidence" value="ECO:0007669"/>
    <property type="project" value="TreeGrafter"/>
</dbReference>